<evidence type="ECO:0000256" key="4">
    <source>
        <dbReference type="PROSITE-ProRule" id="PRU00103"/>
    </source>
</evidence>
<dbReference type="PANTHER" id="PTHR12609">
    <property type="entry name" value="MICROTUBULE ASSOCIATED PROTEIN XMAP215"/>
    <property type="match status" value="1"/>
</dbReference>
<comment type="similarity">
    <text evidence="3">Belongs to the TOG/XMAP215 family.</text>
</comment>
<dbReference type="GO" id="GO:0051010">
    <property type="term" value="F:microtubule plus-end binding"/>
    <property type="evidence" value="ECO:0007669"/>
    <property type="project" value="InterPro"/>
</dbReference>
<dbReference type="GO" id="GO:0007051">
    <property type="term" value="P:spindle organization"/>
    <property type="evidence" value="ECO:0007669"/>
    <property type="project" value="InterPro"/>
</dbReference>
<name>A0AA39KR38_MICHY</name>
<keyword evidence="2" id="KW-0206">Cytoskeleton</keyword>
<feature type="repeat" description="HEAT" evidence="4">
    <location>
        <begin position="69"/>
        <end position="107"/>
    </location>
</feature>
<evidence type="ECO:0000259" key="5">
    <source>
        <dbReference type="Pfam" id="PF12348"/>
    </source>
</evidence>
<evidence type="ECO:0000256" key="2">
    <source>
        <dbReference type="ARBA" id="ARBA00023212"/>
    </source>
</evidence>
<evidence type="ECO:0000313" key="6">
    <source>
        <dbReference type="EMBL" id="KAK0170471.1"/>
    </source>
</evidence>
<dbReference type="PROSITE" id="PS50077">
    <property type="entry name" value="HEAT_REPEAT"/>
    <property type="match status" value="1"/>
</dbReference>
<keyword evidence="7" id="KW-1185">Reference proteome</keyword>
<keyword evidence="2" id="KW-0963">Cytoplasm</keyword>
<dbReference type="GO" id="GO:0061863">
    <property type="term" value="F:microtubule plus end polymerase"/>
    <property type="evidence" value="ECO:0007669"/>
    <property type="project" value="InterPro"/>
</dbReference>
<comment type="caution">
    <text evidence="6">The sequence shown here is derived from an EMBL/GenBank/DDBJ whole genome shotgun (WGS) entry which is preliminary data.</text>
</comment>
<dbReference type="GO" id="GO:0030951">
    <property type="term" value="P:establishment or maintenance of microtubule cytoskeleton polarity"/>
    <property type="evidence" value="ECO:0007669"/>
    <property type="project" value="InterPro"/>
</dbReference>
<protein>
    <recommendedName>
        <fullName evidence="5">CLASP N-terminal domain-containing protein</fullName>
    </recommendedName>
</protein>
<sequence>GDSKDTTREKARLVLLKIMERGSMTPQQLLDRLHPVFSHKNTKLREESLILLTTMLAEHGADEMALSAVIPSIVKLLSDPNEKVRETALNTVVNIYRHVGDRFRNDLQRKHNVPQAKWQLLVERFDQVKNEGELLPLAMSSD</sequence>
<dbReference type="AlphaFoldDB" id="A0AA39KR38"/>
<organism evidence="6 7">
    <name type="scientific">Microctonus hyperodae</name>
    <name type="common">Parasitoid wasp</name>
    <dbReference type="NCBI Taxonomy" id="165561"/>
    <lineage>
        <taxon>Eukaryota</taxon>
        <taxon>Metazoa</taxon>
        <taxon>Ecdysozoa</taxon>
        <taxon>Arthropoda</taxon>
        <taxon>Hexapoda</taxon>
        <taxon>Insecta</taxon>
        <taxon>Pterygota</taxon>
        <taxon>Neoptera</taxon>
        <taxon>Endopterygota</taxon>
        <taxon>Hymenoptera</taxon>
        <taxon>Apocrita</taxon>
        <taxon>Ichneumonoidea</taxon>
        <taxon>Braconidae</taxon>
        <taxon>Euphorinae</taxon>
        <taxon>Microctonus</taxon>
    </lineage>
</organism>
<dbReference type="InterPro" id="IPR011989">
    <property type="entry name" value="ARM-like"/>
</dbReference>
<dbReference type="InterPro" id="IPR016024">
    <property type="entry name" value="ARM-type_fold"/>
</dbReference>
<dbReference type="GO" id="GO:0046785">
    <property type="term" value="P:microtubule polymerization"/>
    <property type="evidence" value="ECO:0007669"/>
    <property type="project" value="InterPro"/>
</dbReference>
<dbReference type="InterPro" id="IPR021133">
    <property type="entry name" value="HEAT_type_2"/>
</dbReference>
<evidence type="ECO:0000256" key="3">
    <source>
        <dbReference type="ARBA" id="ARBA00025722"/>
    </source>
</evidence>
<feature type="non-terminal residue" evidence="6">
    <location>
        <position position="1"/>
    </location>
</feature>
<dbReference type="EMBL" id="JAQQBR010000577">
    <property type="protein sequence ID" value="KAK0170471.1"/>
    <property type="molecule type" value="Genomic_DNA"/>
</dbReference>
<reference evidence="6" key="1">
    <citation type="journal article" date="2023" name="bioRxiv">
        <title>Scaffold-level genome assemblies of two parasitoid biocontrol wasps reveal the parthenogenesis mechanism and an associated novel virus.</title>
        <authorList>
            <person name="Inwood S."/>
            <person name="Skelly J."/>
            <person name="Guhlin J."/>
            <person name="Harrop T."/>
            <person name="Goldson S."/>
            <person name="Dearden P."/>
        </authorList>
    </citation>
    <scope>NUCLEOTIDE SEQUENCE</scope>
    <source>
        <strain evidence="6">Lincoln</strain>
        <tissue evidence="6">Whole body</tissue>
    </source>
</reference>
<dbReference type="SUPFAM" id="SSF48371">
    <property type="entry name" value="ARM repeat"/>
    <property type="match status" value="1"/>
</dbReference>
<dbReference type="InterPro" id="IPR024395">
    <property type="entry name" value="CLASP_N_dom"/>
</dbReference>
<evidence type="ECO:0000313" key="7">
    <source>
        <dbReference type="Proteomes" id="UP001168972"/>
    </source>
</evidence>
<reference evidence="6" key="2">
    <citation type="submission" date="2023-03" db="EMBL/GenBank/DDBJ databases">
        <authorList>
            <person name="Inwood S.N."/>
            <person name="Skelly J.G."/>
            <person name="Guhlin J."/>
            <person name="Harrop T.W.R."/>
            <person name="Goldson S.G."/>
            <person name="Dearden P.K."/>
        </authorList>
    </citation>
    <scope>NUCLEOTIDE SEQUENCE</scope>
    <source>
        <strain evidence="6">Lincoln</strain>
        <tissue evidence="6">Whole body</tissue>
    </source>
</reference>
<feature type="non-terminal residue" evidence="6">
    <location>
        <position position="142"/>
    </location>
</feature>
<feature type="domain" description="CLASP N-terminal" evidence="5">
    <location>
        <begin position="1"/>
        <end position="111"/>
    </location>
</feature>
<gene>
    <name evidence="6" type="ORF">PV327_011422</name>
</gene>
<dbReference type="Proteomes" id="UP001168972">
    <property type="component" value="Unassembled WGS sequence"/>
</dbReference>
<evidence type="ECO:0000256" key="1">
    <source>
        <dbReference type="ARBA" id="ARBA00004245"/>
    </source>
</evidence>
<dbReference type="Gene3D" id="1.25.10.10">
    <property type="entry name" value="Leucine-rich Repeat Variant"/>
    <property type="match status" value="1"/>
</dbReference>
<dbReference type="InterPro" id="IPR045110">
    <property type="entry name" value="XMAP215"/>
</dbReference>
<comment type="subcellular location">
    <subcellularLocation>
        <location evidence="1">Cytoplasm</location>
        <location evidence="1">Cytoskeleton</location>
    </subcellularLocation>
</comment>
<dbReference type="Pfam" id="PF12348">
    <property type="entry name" value="CLASP_N"/>
    <property type="match status" value="1"/>
</dbReference>
<accession>A0AA39KR38</accession>
<proteinExistence type="inferred from homology"/>
<dbReference type="GO" id="GO:0005856">
    <property type="term" value="C:cytoskeleton"/>
    <property type="evidence" value="ECO:0007669"/>
    <property type="project" value="UniProtKB-SubCell"/>
</dbReference>